<dbReference type="InterPro" id="IPR012904">
    <property type="entry name" value="OGG_N"/>
</dbReference>
<evidence type="ECO:0000256" key="12">
    <source>
        <dbReference type="ARBA" id="ARBA00044632"/>
    </source>
</evidence>
<evidence type="ECO:0000256" key="3">
    <source>
        <dbReference type="ARBA" id="ARBA00012720"/>
    </source>
</evidence>
<keyword evidence="16" id="KW-1185">Reference proteome</keyword>
<accession>A0A7H9B359</accession>
<dbReference type="GeneID" id="59236847"/>
<dbReference type="SMART" id="SM00478">
    <property type="entry name" value="ENDO3c"/>
    <property type="match status" value="1"/>
</dbReference>
<dbReference type="InterPro" id="IPR003265">
    <property type="entry name" value="HhH-GPD_domain"/>
</dbReference>
<comment type="catalytic activity">
    <reaction evidence="12">
        <text>2'-deoxyribonucleotide-(2'-deoxyribose 5'-phosphate)-2'-deoxyribonucleotide-DNA = a 3'-end 2'-deoxyribonucleotide-(2,3-dehydro-2,3-deoxyribose 5'-phosphate)-DNA + a 5'-end 5'-phospho-2'-deoxyribonucleoside-DNA + H(+)</text>
        <dbReference type="Rhea" id="RHEA:66592"/>
        <dbReference type="Rhea" id="RHEA-COMP:13180"/>
        <dbReference type="Rhea" id="RHEA-COMP:16897"/>
        <dbReference type="Rhea" id="RHEA-COMP:17067"/>
        <dbReference type="ChEBI" id="CHEBI:15378"/>
        <dbReference type="ChEBI" id="CHEBI:136412"/>
        <dbReference type="ChEBI" id="CHEBI:157695"/>
        <dbReference type="ChEBI" id="CHEBI:167181"/>
        <dbReference type="EC" id="4.2.99.18"/>
    </reaction>
</comment>
<evidence type="ECO:0000256" key="9">
    <source>
        <dbReference type="ARBA" id="ARBA00023268"/>
    </source>
</evidence>
<keyword evidence="9" id="KW-0511">Multifunctional enzyme</keyword>
<protein>
    <recommendedName>
        <fullName evidence="13">N-glycosylase/DNA lyase</fullName>
        <ecNumber evidence="3">4.2.99.18</ecNumber>
    </recommendedName>
</protein>
<dbReference type="EC" id="4.2.99.18" evidence="3"/>
<dbReference type="InterPro" id="IPR052054">
    <property type="entry name" value="Oxidative_DNA_repair_enzyme"/>
</dbReference>
<comment type="similarity">
    <text evidence="2">Belongs to the type-1 OGG1 family.</text>
</comment>
<dbReference type="GO" id="GO:0140078">
    <property type="term" value="F:class I DNA-(apurinic or apyrimidinic site) endonuclease activity"/>
    <property type="evidence" value="ECO:0007669"/>
    <property type="project" value="UniProtKB-EC"/>
</dbReference>
<dbReference type="Proteomes" id="UP000509704">
    <property type="component" value="Chromosome 5"/>
</dbReference>
<evidence type="ECO:0000256" key="1">
    <source>
        <dbReference type="ARBA" id="ARBA00004123"/>
    </source>
</evidence>
<dbReference type="GO" id="GO:0006289">
    <property type="term" value="P:nucleotide-excision repair"/>
    <property type="evidence" value="ECO:0007669"/>
    <property type="project" value="InterPro"/>
</dbReference>
<name>A0A7H9B359_ZYGMR</name>
<dbReference type="FunFam" id="1.10.340.30:FF:000006">
    <property type="entry name" value="N-glycosylase/DNA lyase isoform X2"/>
    <property type="match status" value="1"/>
</dbReference>
<feature type="domain" description="HhH-GPD" evidence="14">
    <location>
        <begin position="141"/>
        <end position="316"/>
    </location>
</feature>
<organism evidence="15 16">
    <name type="scientific">Zygotorulaspora mrakii</name>
    <name type="common">Zygosaccharomyces mrakii</name>
    <dbReference type="NCBI Taxonomy" id="42260"/>
    <lineage>
        <taxon>Eukaryota</taxon>
        <taxon>Fungi</taxon>
        <taxon>Dikarya</taxon>
        <taxon>Ascomycota</taxon>
        <taxon>Saccharomycotina</taxon>
        <taxon>Saccharomycetes</taxon>
        <taxon>Saccharomycetales</taxon>
        <taxon>Saccharomycetaceae</taxon>
        <taxon>Zygotorulaspora</taxon>
    </lineage>
</organism>
<keyword evidence="8" id="KW-0539">Nucleus</keyword>
<proteinExistence type="inferred from homology"/>
<dbReference type="OrthoDB" id="238681at2759"/>
<evidence type="ECO:0000256" key="7">
    <source>
        <dbReference type="ARBA" id="ARBA00023239"/>
    </source>
</evidence>
<dbReference type="GO" id="GO:0034039">
    <property type="term" value="F:8-oxo-7,8-dihydroguanine DNA N-glycosylase activity"/>
    <property type="evidence" value="ECO:0007669"/>
    <property type="project" value="TreeGrafter"/>
</dbReference>
<evidence type="ECO:0000256" key="6">
    <source>
        <dbReference type="ARBA" id="ARBA00023204"/>
    </source>
</evidence>
<dbReference type="Gene3D" id="3.30.310.40">
    <property type="match status" value="1"/>
</dbReference>
<dbReference type="PANTHER" id="PTHR10242:SF2">
    <property type="entry name" value="N-GLYCOSYLASE_DNA LYASE"/>
    <property type="match status" value="1"/>
</dbReference>
<keyword evidence="4" id="KW-0227">DNA damage</keyword>
<keyword evidence="5" id="KW-0378">Hydrolase</keyword>
<sequence>MEKTVRGKQVLKMLKFGQLTFNKGELSLENLLQGGQAFRWIYNENKNHYTTTMKVGDSDKYVVVILTQPSQTVLEFATVGNMCCLKSLGDHLADYLRLEVSVRDLHATHWIKRDSNFTSYSPQGVRMLAQEPWETMISFICSSNNNISRITKMCHTLSRKYGEKIGKFDSMDYHSFPTSNDIKEKATETELRELGFGYRAKYIIQTAEKLAIDKAQGGFLGDTEYLLYLNAHMTYEQMREHLMSYSGVGPKVADCICLMGLRMDDVVPIDVHIKRIAMRDYKFQAKKSDIKQLAEKYRDLPITRKKINLELDLIRLMFLGKWGSFAGWAQGMLFSKEVGKTSGATTSGEIKKRKLGDITETSDVFEVKKEFKTEECIVESTMIEEGTQISIKVESR</sequence>
<dbReference type="GO" id="GO:0003684">
    <property type="term" value="F:damaged DNA binding"/>
    <property type="evidence" value="ECO:0007669"/>
    <property type="project" value="InterPro"/>
</dbReference>
<dbReference type="Gene3D" id="1.10.340.30">
    <property type="entry name" value="Hypothetical protein, domain 2"/>
    <property type="match status" value="1"/>
</dbReference>
<dbReference type="KEGG" id="zmk:HG535_0E01890"/>
<evidence type="ECO:0000256" key="10">
    <source>
        <dbReference type="ARBA" id="ARBA00023295"/>
    </source>
</evidence>
<dbReference type="GO" id="GO:0006285">
    <property type="term" value="P:base-excision repair, AP site formation"/>
    <property type="evidence" value="ECO:0007669"/>
    <property type="project" value="TreeGrafter"/>
</dbReference>
<dbReference type="EMBL" id="CP058608">
    <property type="protein sequence ID" value="QLG73105.1"/>
    <property type="molecule type" value="Genomic_DNA"/>
</dbReference>
<dbReference type="InterPro" id="IPR011257">
    <property type="entry name" value="DNA_glycosylase"/>
</dbReference>
<dbReference type="CDD" id="cd00056">
    <property type="entry name" value="ENDO3c"/>
    <property type="match status" value="1"/>
</dbReference>
<evidence type="ECO:0000256" key="13">
    <source>
        <dbReference type="ARBA" id="ARBA00073127"/>
    </source>
</evidence>
<evidence type="ECO:0000313" key="15">
    <source>
        <dbReference type="EMBL" id="QLG73105.1"/>
    </source>
</evidence>
<evidence type="ECO:0000256" key="5">
    <source>
        <dbReference type="ARBA" id="ARBA00022801"/>
    </source>
</evidence>
<dbReference type="Pfam" id="PF07934">
    <property type="entry name" value="OGG_N"/>
    <property type="match status" value="1"/>
</dbReference>
<dbReference type="PANTHER" id="PTHR10242">
    <property type="entry name" value="8-OXOGUANINE DNA GLYCOSYLASE"/>
    <property type="match status" value="1"/>
</dbReference>
<dbReference type="InterPro" id="IPR023170">
    <property type="entry name" value="HhH_base_excis_C"/>
</dbReference>
<dbReference type="Gene3D" id="1.10.1670.10">
    <property type="entry name" value="Helix-hairpin-Helix base-excision DNA repair enzymes (C-terminal)"/>
    <property type="match status" value="1"/>
</dbReference>
<comment type="function">
    <text evidence="11">DNA repair enzyme that incises DNA at 8-oxoG residues. Excises 7,8-dihydro-8-oxoguanine and 2,6-diamino-4-hydroxy-5-N-methylformamidopyrimidine (FAPY) from damaged DNA. Has a beta-lyase activity that nicks DNA 3' to the lesion.</text>
</comment>
<evidence type="ECO:0000256" key="11">
    <source>
        <dbReference type="ARBA" id="ARBA00025652"/>
    </source>
</evidence>
<keyword evidence="7" id="KW-0456">Lyase</keyword>
<comment type="subcellular location">
    <subcellularLocation>
        <location evidence="1">Nucleus</location>
    </subcellularLocation>
</comment>
<dbReference type="GO" id="GO:0005634">
    <property type="term" value="C:nucleus"/>
    <property type="evidence" value="ECO:0007669"/>
    <property type="project" value="UniProtKB-SubCell"/>
</dbReference>
<dbReference type="SUPFAM" id="SSF48150">
    <property type="entry name" value="DNA-glycosylase"/>
    <property type="match status" value="1"/>
</dbReference>
<dbReference type="AlphaFoldDB" id="A0A7H9B359"/>
<reference evidence="15 16" key="1">
    <citation type="submission" date="2020-07" db="EMBL/GenBank/DDBJ databases">
        <title>The yeast mating-type switching endonuclease HO is a domesticated member of an unorthodox homing genetic element family.</title>
        <authorList>
            <person name="Coughlan A.Y."/>
            <person name="Lombardi L."/>
            <person name="Braun-Galleani S."/>
            <person name="Martos A.R."/>
            <person name="Galeote V."/>
            <person name="Bigey F."/>
            <person name="Dequin S."/>
            <person name="Byrne K.P."/>
            <person name="Wolfe K.H."/>
        </authorList>
    </citation>
    <scope>NUCLEOTIDE SEQUENCE [LARGE SCALE GENOMIC DNA]</scope>
    <source>
        <strain evidence="15 16">NRRL Y-6702</strain>
    </source>
</reference>
<evidence type="ECO:0000256" key="2">
    <source>
        <dbReference type="ARBA" id="ARBA00010679"/>
    </source>
</evidence>
<keyword evidence="10" id="KW-0326">Glycosidase</keyword>
<dbReference type="SUPFAM" id="SSF55945">
    <property type="entry name" value="TATA-box binding protein-like"/>
    <property type="match status" value="1"/>
</dbReference>
<evidence type="ECO:0000259" key="14">
    <source>
        <dbReference type="SMART" id="SM00478"/>
    </source>
</evidence>
<evidence type="ECO:0000256" key="4">
    <source>
        <dbReference type="ARBA" id="ARBA00022763"/>
    </source>
</evidence>
<gene>
    <name evidence="15" type="ORF">HG535_0E01890</name>
</gene>
<keyword evidence="6" id="KW-0234">DNA repair</keyword>
<dbReference type="RefSeq" id="XP_037144832.1">
    <property type="nucleotide sequence ID" value="XM_037288937.1"/>
</dbReference>
<evidence type="ECO:0000313" key="16">
    <source>
        <dbReference type="Proteomes" id="UP000509704"/>
    </source>
</evidence>
<evidence type="ECO:0000256" key="8">
    <source>
        <dbReference type="ARBA" id="ARBA00023242"/>
    </source>
</evidence>
<dbReference type="Pfam" id="PF00730">
    <property type="entry name" value="HhH-GPD"/>
    <property type="match status" value="1"/>
</dbReference>